<dbReference type="PANTHER" id="PTHR47268:SF4">
    <property type="entry name" value="ACYLPHOSPHATASE"/>
    <property type="match status" value="1"/>
</dbReference>
<dbReference type="InterPro" id="IPR020456">
    <property type="entry name" value="Acylphosphatase"/>
</dbReference>
<name>A0A7K3NIZ4_9BACT</name>
<evidence type="ECO:0000256" key="2">
    <source>
        <dbReference type="ARBA" id="ARBA00012150"/>
    </source>
</evidence>
<dbReference type="Gene3D" id="3.30.70.100">
    <property type="match status" value="1"/>
</dbReference>
<dbReference type="GO" id="GO:0003998">
    <property type="term" value="F:acylphosphatase activity"/>
    <property type="evidence" value="ECO:0007669"/>
    <property type="project" value="UniProtKB-EC"/>
</dbReference>
<proteinExistence type="inferred from homology"/>
<sequence>MEKSLHCIVSGKVQGVYFRAFVQEQADSLGLCGWVRNLADGKVEVLVQGAEEAQKALTERLWQGPALARVEHVEANHIDYDKSYPGFAIRG</sequence>
<dbReference type="Proteomes" id="UP000469724">
    <property type="component" value="Unassembled WGS sequence"/>
</dbReference>
<evidence type="ECO:0000313" key="9">
    <source>
        <dbReference type="Proteomes" id="UP000469724"/>
    </source>
</evidence>
<dbReference type="AlphaFoldDB" id="A0A7K3NIZ4"/>
<dbReference type="Pfam" id="PF00708">
    <property type="entry name" value="Acylphosphatase"/>
    <property type="match status" value="1"/>
</dbReference>
<evidence type="ECO:0000256" key="5">
    <source>
        <dbReference type="RuleBase" id="RU000553"/>
    </source>
</evidence>
<comment type="catalytic activity">
    <reaction evidence="3 4 5">
        <text>an acyl phosphate + H2O = a carboxylate + phosphate + H(+)</text>
        <dbReference type="Rhea" id="RHEA:14965"/>
        <dbReference type="ChEBI" id="CHEBI:15377"/>
        <dbReference type="ChEBI" id="CHEBI:15378"/>
        <dbReference type="ChEBI" id="CHEBI:29067"/>
        <dbReference type="ChEBI" id="CHEBI:43474"/>
        <dbReference type="ChEBI" id="CHEBI:59918"/>
        <dbReference type="EC" id="3.6.1.7"/>
    </reaction>
</comment>
<protein>
    <recommendedName>
        <fullName evidence="2 4">Acylphosphatase</fullName>
        <ecNumber evidence="2 4">3.6.1.7</ecNumber>
    </recommendedName>
</protein>
<feature type="active site" evidence="4">
    <location>
        <position position="19"/>
    </location>
</feature>
<evidence type="ECO:0000256" key="6">
    <source>
        <dbReference type="RuleBase" id="RU004168"/>
    </source>
</evidence>
<dbReference type="PRINTS" id="PR00112">
    <property type="entry name" value="ACYLPHPHTASE"/>
</dbReference>
<gene>
    <name evidence="8" type="ORF">G3N56_05330</name>
</gene>
<evidence type="ECO:0000256" key="3">
    <source>
        <dbReference type="ARBA" id="ARBA00047645"/>
    </source>
</evidence>
<dbReference type="InterPro" id="IPR036046">
    <property type="entry name" value="Acylphosphatase-like_dom_sf"/>
</dbReference>
<evidence type="ECO:0000256" key="4">
    <source>
        <dbReference type="PROSITE-ProRule" id="PRU00520"/>
    </source>
</evidence>
<comment type="caution">
    <text evidence="8">The sequence shown here is derived from an EMBL/GenBank/DDBJ whole genome shotgun (WGS) entry which is preliminary data.</text>
</comment>
<dbReference type="EMBL" id="JAAGRQ010000015">
    <property type="protein sequence ID" value="NDY56168.1"/>
    <property type="molecule type" value="Genomic_DNA"/>
</dbReference>
<organism evidence="8 9">
    <name type="scientific">Desulfolutivibrio sulfodismutans</name>
    <dbReference type="NCBI Taxonomy" id="63561"/>
    <lineage>
        <taxon>Bacteria</taxon>
        <taxon>Pseudomonadati</taxon>
        <taxon>Thermodesulfobacteriota</taxon>
        <taxon>Desulfovibrionia</taxon>
        <taxon>Desulfovibrionales</taxon>
        <taxon>Desulfovibrionaceae</taxon>
        <taxon>Desulfolutivibrio</taxon>
    </lineage>
</organism>
<dbReference type="InterPro" id="IPR017968">
    <property type="entry name" value="Acylphosphatase_CS"/>
</dbReference>
<evidence type="ECO:0000256" key="1">
    <source>
        <dbReference type="ARBA" id="ARBA00005614"/>
    </source>
</evidence>
<accession>A0A7K3NIZ4</accession>
<evidence type="ECO:0000313" key="8">
    <source>
        <dbReference type="EMBL" id="NDY56168.1"/>
    </source>
</evidence>
<dbReference type="PANTHER" id="PTHR47268">
    <property type="entry name" value="ACYLPHOSPHATASE"/>
    <property type="match status" value="1"/>
</dbReference>
<comment type="similarity">
    <text evidence="1 6">Belongs to the acylphosphatase family.</text>
</comment>
<reference evidence="8 9" key="1">
    <citation type="submission" date="2020-02" db="EMBL/GenBank/DDBJ databases">
        <title>Comparative genomics of sulfur disproportionating microorganisms.</title>
        <authorList>
            <person name="Ward L.M."/>
            <person name="Bertran E."/>
            <person name="Johnston D.T."/>
        </authorList>
    </citation>
    <scope>NUCLEOTIDE SEQUENCE [LARGE SCALE GENOMIC DNA]</scope>
    <source>
        <strain evidence="8 9">DSM 3696</strain>
    </source>
</reference>
<keyword evidence="9" id="KW-1185">Reference proteome</keyword>
<dbReference type="RefSeq" id="WP_163301223.1">
    <property type="nucleotide sequence ID" value="NZ_JAAGRQ010000015.1"/>
</dbReference>
<dbReference type="PROSITE" id="PS00151">
    <property type="entry name" value="ACYLPHOSPHATASE_2"/>
    <property type="match status" value="1"/>
</dbReference>
<dbReference type="PROSITE" id="PS00150">
    <property type="entry name" value="ACYLPHOSPHATASE_1"/>
    <property type="match status" value="1"/>
</dbReference>
<keyword evidence="4 5" id="KW-0378">Hydrolase</keyword>
<dbReference type="InterPro" id="IPR001792">
    <property type="entry name" value="Acylphosphatase-like_dom"/>
</dbReference>
<feature type="active site" evidence="4">
    <location>
        <position position="37"/>
    </location>
</feature>
<dbReference type="SUPFAM" id="SSF54975">
    <property type="entry name" value="Acylphosphatase/BLUF domain-like"/>
    <property type="match status" value="1"/>
</dbReference>
<evidence type="ECO:0000259" key="7">
    <source>
        <dbReference type="PROSITE" id="PS51160"/>
    </source>
</evidence>
<dbReference type="PROSITE" id="PS51160">
    <property type="entry name" value="ACYLPHOSPHATASE_3"/>
    <property type="match status" value="1"/>
</dbReference>
<dbReference type="EC" id="3.6.1.7" evidence="2 4"/>
<feature type="domain" description="Acylphosphatase-like" evidence="7">
    <location>
        <begin position="4"/>
        <end position="91"/>
    </location>
</feature>